<evidence type="ECO:0008006" key="8">
    <source>
        <dbReference type="Google" id="ProtNLM"/>
    </source>
</evidence>
<dbReference type="Proteomes" id="UP000815677">
    <property type="component" value="Unassembled WGS sequence"/>
</dbReference>
<dbReference type="EMBL" id="DF844984">
    <property type="protein sequence ID" value="GAT48872.1"/>
    <property type="molecule type" value="Genomic_DNA"/>
</dbReference>
<evidence type="ECO:0000313" key="7">
    <source>
        <dbReference type="Proteomes" id="UP000815677"/>
    </source>
</evidence>
<evidence type="ECO:0000256" key="3">
    <source>
        <dbReference type="ARBA" id="ARBA00022989"/>
    </source>
</evidence>
<dbReference type="PANTHER" id="PTHR23112:SF37">
    <property type="entry name" value="G PROTEIN-COUPLED RECEPTOR GPR1"/>
    <property type="match status" value="1"/>
</dbReference>
<feature type="transmembrane region" description="Helical" evidence="5">
    <location>
        <begin position="133"/>
        <end position="155"/>
    </location>
</feature>
<dbReference type="PANTHER" id="PTHR23112">
    <property type="entry name" value="G PROTEIN-COUPLED RECEPTOR 157-RELATED"/>
    <property type="match status" value="1"/>
</dbReference>
<organism evidence="6 7">
    <name type="scientific">Mycena chlorophos</name>
    <name type="common">Agaric fungus</name>
    <name type="synonym">Agaricus chlorophos</name>
    <dbReference type="NCBI Taxonomy" id="658473"/>
    <lineage>
        <taxon>Eukaryota</taxon>
        <taxon>Fungi</taxon>
        <taxon>Dikarya</taxon>
        <taxon>Basidiomycota</taxon>
        <taxon>Agaricomycotina</taxon>
        <taxon>Agaricomycetes</taxon>
        <taxon>Agaricomycetidae</taxon>
        <taxon>Agaricales</taxon>
        <taxon>Marasmiineae</taxon>
        <taxon>Mycenaceae</taxon>
        <taxon>Mycena</taxon>
    </lineage>
</organism>
<name>A0ABQ0LCL0_MYCCL</name>
<feature type="transmembrane region" description="Helical" evidence="5">
    <location>
        <begin position="391"/>
        <end position="412"/>
    </location>
</feature>
<keyword evidence="2 5" id="KW-0812">Transmembrane</keyword>
<evidence type="ECO:0000256" key="4">
    <source>
        <dbReference type="ARBA" id="ARBA00023136"/>
    </source>
</evidence>
<comment type="subcellular location">
    <subcellularLocation>
        <location evidence="1">Membrane</location>
        <topology evidence="1">Multi-pass membrane protein</topology>
    </subcellularLocation>
</comment>
<reference evidence="6" key="1">
    <citation type="submission" date="2014-09" db="EMBL/GenBank/DDBJ databases">
        <title>Genome sequence of the luminous mushroom Mycena chlorophos for searching fungal bioluminescence genes.</title>
        <authorList>
            <person name="Tanaka Y."/>
            <person name="Kasuga D."/>
            <person name="Oba Y."/>
            <person name="Hase S."/>
            <person name="Sato K."/>
            <person name="Oba Y."/>
            <person name="Sakakibara Y."/>
        </authorList>
    </citation>
    <scope>NUCLEOTIDE SEQUENCE</scope>
</reference>
<sequence length="502" mass="56518">MNNFSRACARSAVSRQKSHFTSGADPDDDRTQFPHSSACRSCVTALNSDCEPPTSLDDPSAAVNTQSACSRCERRPRPRYKNARTTIQHVGFLSASTLSSSFLPSFHLRPRRTLFLSWRSTFFAFSPMARSELIGVVFLCLGSFMTIFAVAFYFFKPSLRRQHYTNTHINGYFRQLLLANALQAFATAMSIKWGAEDRVDGSSMYCAVQGALKQGGNVATALWAFILALHLFNLLFLRTGATLLSFWCTSFGAWSLTGFVVLIGPVAIQKPEHGPYFGDSGAWCWITSSYPLEQIFLEYFFEYVSAVLCFFLYVFLILRMRGDLARVDGRWRIRFLPKEEAWMVSLRRDLIDYTMLQATQKMVWYPIVYTLLIIPISITRISSFAGVKVPLGLIITADIFFNLIGFANVVLLNITQRWFPDTTELPSFNTMRPPPVRASLFIRGGVTPFTLQRSESAEQFNIQRAELVRQASITSIATMGTTTGTTVSGTFDSFETFEEKEG</sequence>
<evidence type="ECO:0000313" key="6">
    <source>
        <dbReference type="EMBL" id="GAT48872.1"/>
    </source>
</evidence>
<feature type="transmembrane region" description="Helical" evidence="5">
    <location>
        <begin position="176"/>
        <end position="195"/>
    </location>
</feature>
<dbReference type="Gene3D" id="1.20.1070.10">
    <property type="entry name" value="Rhodopsin 7-helix transmembrane proteins"/>
    <property type="match status" value="1"/>
</dbReference>
<keyword evidence="4 5" id="KW-0472">Membrane</keyword>
<keyword evidence="7" id="KW-1185">Reference proteome</keyword>
<feature type="transmembrane region" description="Helical" evidence="5">
    <location>
        <begin position="363"/>
        <end position="385"/>
    </location>
</feature>
<protein>
    <recommendedName>
        <fullName evidence="8">Glucose receptor Git3 N-terminal domain-containing protein</fullName>
    </recommendedName>
</protein>
<feature type="transmembrane region" description="Helical" evidence="5">
    <location>
        <begin position="244"/>
        <end position="268"/>
    </location>
</feature>
<evidence type="ECO:0000256" key="1">
    <source>
        <dbReference type="ARBA" id="ARBA00004141"/>
    </source>
</evidence>
<feature type="transmembrane region" description="Helical" evidence="5">
    <location>
        <begin position="87"/>
        <end position="108"/>
    </location>
</feature>
<feature type="transmembrane region" description="Helical" evidence="5">
    <location>
        <begin position="215"/>
        <end position="237"/>
    </location>
</feature>
<proteinExistence type="predicted"/>
<keyword evidence="3 5" id="KW-1133">Transmembrane helix</keyword>
<evidence type="ECO:0000256" key="5">
    <source>
        <dbReference type="SAM" id="Phobius"/>
    </source>
</evidence>
<accession>A0ABQ0LCL0</accession>
<gene>
    <name evidence="6" type="ORF">MCHLO_06241</name>
</gene>
<feature type="transmembrane region" description="Helical" evidence="5">
    <location>
        <begin position="299"/>
        <end position="318"/>
    </location>
</feature>
<evidence type="ECO:0000256" key="2">
    <source>
        <dbReference type="ARBA" id="ARBA00022692"/>
    </source>
</evidence>